<proteinExistence type="predicted"/>
<reference evidence="1" key="1">
    <citation type="submission" date="2022-05" db="EMBL/GenBank/DDBJ databases">
        <title>Expanded diversity of anoxic marine methylotrophy in a Black Sea sulfate reducing microorganism.</title>
        <authorList>
            <person name="Fischer P.Q."/>
            <person name="Stams A.J.M."/>
            <person name="Villanueva L."/>
            <person name="Sousa D.Z."/>
        </authorList>
    </citation>
    <scope>NUCLEOTIDE SEQUENCE</scope>
    <source>
        <strain evidence="1">P130</strain>
    </source>
</reference>
<evidence type="ECO:0008006" key="3">
    <source>
        <dbReference type="Google" id="ProtNLM"/>
    </source>
</evidence>
<accession>A0ABT8QYL4</accession>
<evidence type="ECO:0000313" key="2">
    <source>
        <dbReference type="Proteomes" id="UP001176021"/>
    </source>
</evidence>
<name>A0ABT8QYL4_9FIRM</name>
<keyword evidence="2" id="KW-1185">Reference proteome</keyword>
<protein>
    <recommendedName>
        <fullName evidence="3">DUF4830 domain-containing protein</fullName>
    </recommendedName>
</protein>
<evidence type="ECO:0000313" key="1">
    <source>
        <dbReference type="EMBL" id="MDO0825574.1"/>
    </source>
</evidence>
<gene>
    <name evidence="1" type="ORF">M8H41_22445</name>
</gene>
<comment type="caution">
    <text evidence="1">The sequence shown here is derived from an EMBL/GenBank/DDBJ whole genome shotgun (WGS) entry which is preliminary data.</text>
</comment>
<sequence>MQRNTRPWIRLFIILLLLIISAGIFNVPSQWRATKRINSLNEAINANKPADIYPYLIPELREMLTKEEFVQNFAEERSYPYLSPLYVYLDEVKLAADRRSGEAISTVAARLPGQKMKVKLIYIRGKYYVEAFRDIADKSYLLKFQNIKK</sequence>
<dbReference type="Proteomes" id="UP001176021">
    <property type="component" value="Unassembled WGS sequence"/>
</dbReference>
<organism evidence="1 2">
    <name type="scientific">Desulfosporosinus nitroreducens</name>
    <dbReference type="NCBI Taxonomy" id="2018668"/>
    <lineage>
        <taxon>Bacteria</taxon>
        <taxon>Bacillati</taxon>
        <taxon>Bacillota</taxon>
        <taxon>Clostridia</taxon>
        <taxon>Eubacteriales</taxon>
        <taxon>Desulfitobacteriaceae</taxon>
        <taxon>Desulfosporosinus</taxon>
    </lineage>
</organism>
<dbReference type="RefSeq" id="WP_252467807.1">
    <property type="nucleotide sequence ID" value="NZ_JAMHFY010000003.1"/>
</dbReference>
<dbReference type="EMBL" id="JAMJEV010000028">
    <property type="protein sequence ID" value="MDO0825574.1"/>
    <property type="molecule type" value="Genomic_DNA"/>
</dbReference>